<comment type="caution">
    <text evidence="4">The sequence shown here is derived from an EMBL/GenBank/DDBJ whole genome shotgun (WGS) entry which is preliminary data.</text>
</comment>
<feature type="transmembrane region" description="Helical" evidence="1">
    <location>
        <begin position="183"/>
        <end position="205"/>
    </location>
</feature>
<feature type="domain" description="Rhodopsin" evidence="3">
    <location>
        <begin position="51"/>
        <end position="226"/>
    </location>
</feature>
<keyword evidence="1" id="KW-1133">Transmembrane helix</keyword>
<feature type="signal peptide" evidence="2">
    <location>
        <begin position="1"/>
        <end position="19"/>
    </location>
</feature>
<feature type="transmembrane region" description="Helical" evidence="1">
    <location>
        <begin position="34"/>
        <end position="54"/>
    </location>
</feature>
<keyword evidence="1" id="KW-0812">Transmembrane</keyword>
<feature type="chain" id="PRO_5045439351" description="Rhodopsin domain-containing protein" evidence="2">
    <location>
        <begin position="20"/>
        <end position="234"/>
    </location>
</feature>
<dbReference type="PANTHER" id="PTHR39614">
    <property type="entry name" value="INTEGRAL MEMBRANE PROTEIN"/>
    <property type="match status" value="1"/>
</dbReference>
<protein>
    <recommendedName>
        <fullName evidence="3">Rhodopsin domain-containing protein</fullName>
    </recommendedName>
</protein>
<evidence type="ECO:0000313" key="5">
    <source>
        <dbReference type="Proteomes" id="UP001610446"/>
    </source>
</evidence>
<proteinExistence type="predicted"/>
<keyword evidence="1" id="KW-0472">Membrane</keyword>
<dbReference type="InterPro" id="IPR049326">
    <property type="entry name" value="Rhodopsin_dom_fungi"/>
</dbReference>
<evidence type="ECO:0000256" key="1">
    <source>
        <dbReference type="SAM" id="Phobius"/>
    </source>
</evidence>
<evidence type="ECO:0000256" key="2">
    <source>
        <dbReference type="SAM" id="SignalP"/>
    </source>
</evidence>
<feature type="transmembrane region" description="Helical" evidence="1">
    <location>
        <begin position="66"/>
        <end position="88"/>
    </location>
</feature>
<sequence length="234" mass="26160">MSTASWATLAMLLPSEVRAPLTTDNDDDHSGLVVVITSFYIVLTLSSLAARLFSSHRKRVIQKDDYVFAALVILAFAQASVVLAQVHYGWGRRIELIPARDRDRMFKIGYAADITSILALSSSKLVTCTFYEGLFYQMQRRFIRSILIVTIIWTVMSILLLAIRCDSRPWTDISSSQCSSLFPRWQAITAIDVVTEVSLLVYSALAVSQVKVPLQKKLLVLLALGCRIVYVPPN</sequence>
<reference evidence="4 5" key="1">
    <citation type="submission" date="2024-07" db="EMBL/GenBank/DDBJ databases">
        <title>Section-level genome sequencing and comparative genomics of Aspergillus sections Usti and Cavernicolus.</title>
        <authorList>
            <consortium name="Lawrence Berkeley National Laboratory"/>
            <person name="Nybo J.L."/>
            <person name="Vesth T.C."/>
            <person name="Theobald S."/>
            <person name="Frisvad J.C."/>
            <person name="Larsen T.O."/>
            <person name="Kjaerboelling I."/>
            <person name="Rothschild-Mancinelli K."/>
            <person name="Lyhne E.K."/>
            <person name="Kogle M.E."/>
            <person name="Barry K."/>
            <person name="Clum A."/>
            <person name="Na H."/>
            <person name="Ledsgaard L."/>
            <person name="Lin J."/>
            <person name="Lipzen A."/>
            <person name="Kuo A."/>
            <person name="Riley R."/>
            <person name="Mondo S."/>
            <person name="Labutti K."/>
            <person name="Haridas S."/>
            <person name="Pangalinan J."/>
            <person name="Salamov A.A."/>
            <person name="Simmons B.A."/>
            <person name="Magnuson J.K."/>
            <person name="Chen J."/>
            <person name="Drula E."/>
            <person name="Henrissat B."/>
            <person name="Wiebenga A."/>
            <person name="Lubbers R.J."/>
            <person name="Gomes A.C."/>
            <person name="Makela M.R."/>
            <person name="Stajich J."/>
            <person name="Grigoriev I.V."/>
            <person name="Mortensen U.H."/>
            <person name="De Vries R.P."/>
            <person name="Baker S.E."/>
            <person name="Andersen M.R."/>
        </authorList>
    </citation>
    <scope>NUCLEOTIDE SEQUENCE [LARGE SCALE GENOMIC DNA]</scope>
    <source>
        <strain evidence="4 5">CBS 123904</strain>
    </source>
</reference>
<gene>
    <name evidence="4" type="ORF">BJY01DRAFT_220280</name>
</gene>
<keyword evidence="5" id="KW-1185">Reference proteome</keyword>
<name>A0ABR4JEU3_9EURO</name>
<accession>A0ABR4JEU3</accession>
<dbReference type="Pfam" id="PF20684">
    <property type="entry name" value="Fung_rhodopsin"/>
    <property type="match status" value="1"/>
</dbReference>
<feature type="transmembrane region" description="Helical" evidence="1">
    <location>
        <begin position="142"/>
        <end position="163"/>
    </location>
</feature>
<dbReference type="EMBL" id="JBFXLU010000150">
    <property type="protein sequence ID" value="KAL2838124.1"/>
    <property type="molecule type" value="Genomic_DNA"/>
</dbReference>
<evidence type="ECO:0000259" key="3">
    <source>
        <dbReference type="Pfam" id="PF20684"/>
    </source>
</evidence>
<keyword evidence="2" id="KW-0732">Signal</keyword>
<feature type="transmembrane region" description="Helical" evidence="1">
    <location>
        <begin position="108"/>
        <end position="130"/>
    </location>
</feature>
<dbReference type="Proteomes" id="UP001610446">
    <property type="component" value="Unassembled WGS sequence"/>
</dbReference>
<dbReference type="PANTHER" id="PTHR39614:SF2">
    <property type="entry name" value="INTEGRAL MEMBRANE PROTEIN"/>
    <property type="match status" value="1"/>
</dbReference>
<organism evidence="4 5">
    <name type="scientific">Aspergillus pseudoustus</name>
    <dbReference type="NCBI Taxonomy" id="1810923"/>
    <lineage>
        <taxon>Eukaryota</taxon>
        <taxon>Fungi</taxon>
        <taxon>Dikarya</taxon>
        <taxon>Ascomycota</taxon>
        <taxon>Pezizomycotina</taxon>
        <taxon>Eurotiomycetes</taxon>
        <taxon>Eurotiomycetidae</taxon>
        <taxon>Eurotiales</taxon>
        <taxon>Aspergillaceae</taxon>
        <taxon>Aspergillus</taxon>
        <taxon>Aspergillus subgen. Nidulantes</taxon>
    </lineage>
</organism>
<evidence type="ECO:0000313" key="4">
    <source>
        <dbReference type="EMBL" id="KAL2838124.1"/>
    </source>
</evidence>